<dbReference type="PIRSF" id="PIRSF031796">
    <property type="entry name" value="UPC031796"/>
    <property type="match status" value="1"/>
</dbReference>
<organism evidence="1 2">
    <name type="scientific">Vineibacter terrae</name>
    <dbReference type="NCBI Taxonomy" id="2586908"/>
    <lineage>
        <taxon>Bacteria</taxon>
        <taxon>Pseudomonadati</taxon>
        <taxon>Pseudomonadota</taxon>
        <taxon>Alphaproteobacteria</taxon>
        <taxon>Hyphomicrobiales</taxon>
        <taxon>Vineibacter</taxon>
    </lineage>
</organism>
<dbReference type="AlphaFoldDB" id="A0A5C8PJN5"/>
<dbReference type="Gene3D" id="3.40.1350.10">
    <property type="match status" value="1"/>
</dbReference>
<dbReference type="EMBL" id="VDUZ01000021">
    <property type="protein sequence ID" value="TXL74035.1"/>
    <property type="molecule type" value="Genomic_DNA"/>
</dbReference>
<proteinExistence type="predicted"/>
<dbReference type="OrthoDB" id="5194526at2"/>
<protein>
    <submittedName>
        <fullName evidence="1">MmcB family DNA repair protein</fullName>
    </submittedName>
</protein>
<reference evidence="1 2" key="1">
    <citation type="submission" date="2019-06" db="EMBL/GenBank/DDBJ databases">
        <title>New taxonomy in bacterial strain CC-CFT640, isolated from vineyard.</title>
        <authorList>
            <person name="Lin S.-Y."/>
            <person name="Tsai C.-F."/>
            <person name="Young C.-C."/>
        </authorList>
    </citation>
    <scope>NUCLEOTIDE SEQUENCE [LARGE SCALE GENOMIC DNA]</scope>
    <source>
        <strain evidence="1 2">CC-CFT640</strain>
    </source>
</reference>
<evidence type="ECO:0000313" key="1">
    <source>
        <dbReference type="EMBL" id="TXL74035.1"/>
    </source>
</evidence>
<name>A0A5C8PJN5_9HYPH</name>
<dbReference type="Pfam" id="PF06319">
    <property type="entry name" value="MmcB-like"/>
    <property type="match status" value="1"/>
</dbReference>
<gene>
    <name evidence="1" type="ORF">FHP25_19075</name>
</gene>
<dbReference type="InterPro" id="IPR011856">
    <property type="entry name" value="tRNA_endonuc-like_dom_sf"/>
</dbReference>
<accession>A0A5C8PJN5</accession>
<sequence>MTNLSAGARPEATLAVTRGVCRLWRARAWTPLLEVPLADGRRADVLALADDGTVAIVEVKSSVEDYRADAKWTDYLAWCDRFYFAVGPQFPQALLPDTAGLIMADAFGGDILRDDPRPVAETRLAAGRRKALTLRCARLGAERLQRLIDPQAGLAI</sequence>
<evidence type="ECO:0000313" key="2">
    <source>
        <dbReference type="Proteomes" id="UP000321638"/>
    </source>
</evidence>
<dbReference type="GO" id="GO:0003676">
    <property type="term" value="F:nucleic acid binding"/>
    <property type="evidence" value="ECO:0007669"/>
    <property type="project" value="InterPro"/>
</dbReference>
<dbReference type="Proteomes" id="UP000321638">
    <property type="component" value="Unassembled WGS sequence"/>
</dbReference>
<comment type="caution">
    <text evidence="1">The sequence shown here is derived from an EMBL/GenBank/DDBJ whole genome shotgun (WGS) entry which is preliminary data.</text>
</comment>
<keyword evidence="2" id="KW-1185">Reference proteome</keyword>
<dbReference type="InterPro" id="IPR009394">
    <property type="entry name" value="MmcB-like"/>
</dbReference>